<keyword evidence="3" id="KW-1185">Reference proteome</keyword>
<organism evidence="2 3">
    <name type="scientific">Ketobacter alkanivorans</name>
    <dbReference type="NCBI Taxonomy" id="1917421"/>
    <lineage>
        <taxon>Bacteria</taxon>
        <taxon>Pseudomonadati</taxon>
        <taxon>Pseudomonadota</taxon>
        <taxon>Gammaproteobacteria</taxon>
        <taxon>Pseudomonadales</taxon>
        <taxon>Ketobacteraceae</taxon>
        <taxon>Ketobacter</taxon>
    </lineage>
</organism>
<dbReference type="Proteomes" id="UP000235116">
    <property type="component" value="Chromosome"/>
</dbReference>
<accession>A0A2K9LIL8</accession>
<protein>
    <submittedName>
        <fullName evidence="2">Uncharacterized protein</fullName>
    </submittedName>
</protein>
<gene>
    <name evidence="2" type="ORF">Kalk_02330</name>
</gene>
<keyword evidence="1" id="KW-1133">Transmembrane helix</keyword>
<dbReference type="EMBL" id="CP022684">
    <property type="protein sequence ID" value="AUM11335.1"/>
    <property type="molecule type" value="Genomic_DNA"/>
</dbReference>
<dbReference type="KEGG" id="kak:Kalk_02330"/>
<sequence length="166" mass="18901">MLASLLIGIFQLFFQAMAQLFFTGNHLLTHFLFGLNKALPQLRYLGFKLGLSQFFAGVLYYMHSSFQCILRLFDSNLSSGCRLYPPAFLSLYQLGACRCHPLLRLVQSRFHFLYPLFRHIGIQVPKCICHICLPSLIKIFKHSRVSAPATAYAQIALSQLKLEVAI</sequence>
<evidence type="ECO:0000256" key="1">
    <source>
        <dbReference type="SAM" id="Phobius"/>
    </source>
</evidence>
<keyword evidence="1" id="KW-0812">Transmembrane</keyword>
<evidence type="ECO:0000313" key="3">
    <source>
        <dbReference type="Proteomes" id="UP000235116"/>
    </source>
</evidence>
<keyword evidence="1" id="KW-0472">Membrane</keyword>
<dbReference type="AlphaFoldDB" id="A0A2K9LIL8"/>
<feature type="transmembrane region" description="Helical" evidence="1">
    <location>
        <begin position="42"/>
        <end position="62"/>
    </location>
</feature>
<reference evidence="3" key="1">
    <citation type="submission" date="2017-08" db="EMBL/GenBank/DDBJ databases">
        <title>Direct submision.</title>
        <authorList>
            <person name="Kim S.-J."/>
            <person name="Rhee S.-K."/>
        </authorList>
    </citation>
    <scope>NUCLEOTIDE SEQUENCE [LARGE SCALE GENOMIC DNA]</scope>
    <source>
        <strain evidence="3">GI5</strain>
    </source>
</reference>
<evidence type="ECO:0000313" key="2">
    <source>
        <dbReference type="EMBL" id="AUM11335.1"/>
    </source>
</evidence>
<proteinExistence type="predicted"/>
<name>A0A2K9LIL8_9GAMM</name>